<protein>
    <recommendedName>
        <fullName evidence="1">Transposase-associated domain-containing protein</fullName>
    </recommendedName>
</protein>
<accession>A0AAP0JLU6</accession>
<dbReference type="Pfam" id="PF13963">
    <property type="entry name" value="Transpos_assoc"/>
    <property type="match status" value="1"/>
</dbReference>
<evidence type="ECO:0000259" key="1">
    <source>
        <dbReference type="Pfam" id="PF13963"/>
    </source>
</evidence>
<dbReference type="Proteomes" id="UP001420932">
    <property type="component" value="Unassembled WGS sequence"/>
</dbReference>
<keyword evidence="3" id="KW-1185">Reference proteome</keyword>
<reference evidence="2 3" key="1">
    <citation type="submission" date="2024-01" db="EMBL/GenBank/DDBJ databases">
        <title>Genome assemblies of Stephania.</title>
        <authorList>
            <person name="Yang L."/>
        </authorList>
    </citation>
    <scope>NUCLEOTIDE SEQUENCE [LARGE SCALE GENOMIC DNA]</scope>
    <source>
        <strain evidence="2">YNDBR</strain>
        <tissue evidence="2">Leaf</tissue>
    </source>
</reference>
<feature type="domain" description="Transposase-associated" evidence="1">
    <location>
        <begin position="8"/>
        <end position="51"/>
    </location>
</feature>
<proteinExistence type="predicted"/>
<dbReference type="AlphaFoldDB" id="A0AAP0JLU6"/>
<name>A0AAP0JLU6_9MAGN</name>
<gene>
    <name evidence="2" type="ORF">Syun_014615</name>
</gene>
<comment type="caution">
    <text evidence="2">The sequence shown here is derived from an EMBL/GenBank/DDBJ whole genome shotgun (WGS) entry which is preliminary data.</text>
</comment>
<dbReference type="EMBL" id="JBBNAF010000006">
    <property type="protein sequence ID" value="KAK9135285.1"/>
    <property type="molecule type" value="Genomic_DNA"/>
</dbReference>
<organism evidence="2 3">
    <name type="scientific">Stephania yunnanensis</name>
    <dbReference type="NCBI Taxonomy" id="152371"/>
    <lineage>
        <taxon>Eukaryota</taxon>
        <taxon>Viridiplantae</taxon>
        <taxon>Streptophyta</taxon>
        <taxon>Embryophyta</taxon>
        <taxon>Tracheophyta</taxon>
        <taxon>Spermatophyta</taxon>
        <taxon>Magnoliopsida</taxon>
        <taxon>Ranunculales</taxon>
        <taxon>Menispermaceae</taxon>
        <taxon>Menispermoideae</taxon>
        <taxon>Cissampelideae</taxon>
        <taxon>Stephania</taxon>
    </lineage>
</organism>
<evidence type="ECO:0000313" key="2">
    <source>
        <dbReference type="EMBL" id="KAK9135285.1"/>
    </source>
</evidence>
<dbReference type="InterPro" id="IPR029480">
    <property type="entry name" value="Transpos_assoc"/>
</dbReference>
<sequence>MAGMLVGQSGEILCPCRECRNLTFVAIEKECDRLVLWGMDPTYTTWFHLGETSFHHGEQRTNNQKIYVLGNIFILFSSCLAHVSMESEPKTKGKRGRTKLKTIATKPSKRLKVEFNEYGQLDCPNSVILALFYGALVERYVPITLDDWYVSTQIKDVLWASISVIYA</sequence>
<evidence type="ECO:0000313" key="3">
    <source>
        <dbReference type="Proteomes" id="UP001420932"/>
    </source>
</evidence>